<comment type="caution">
    <text evidence="4">The sequence shown here is derived from an EMBL/GenBank/DDBJ whole genome shotgun (WGS) entry which is preliminary data.</text>
</comment>
<accession>A0A9P9DQ41</accession>
<evidence type="ECO:0000259" key="2">
    <source>
        <dbReference type="Pfam" id="PF22939"/>
    </source>
</evidence>
<dbReference type="InterPro" id="IPR027417">
    <property type="entry name" value="P-loop_NTPase"/>
</dbReference>
<dbReference type="OrthoDB" id="1577640at2759"/>
<gene>
    <name evidence="4" type="ORF">B0J13DRAFT_484543</name>
</gene>
<keyword evidence="5" id="KW-1185">Reference proteome</keyword>
<dbReference type="SUPFAM" id="SSF52540">
    <property type="entry name" value="P-loop containing nucleoside triphosphate hydrolases"/>
    <property type="match status" value="1"/>
</dbReference>
<evidence type="ECO:0000313" key="4">
    <source>
        <dbReference type="EMBL" id="KAH7123246.1"/>
    </source>
</evidence>
<dbReference type="Proteomes" id="UP000717696">
    <property type="component" value="Unassembled WGS sequence"/>
</dbReference>
<reference evidence="4" key="1">
    <citation type="journal article" date="2021" name="Nat. Commun.">
        <title>Genetic determinants of endophytism in the Arabidopsis root mycobiome.</title>
        <authorList>
            <person name="Mesny F."/>
            <person name="Miyauchi S."/>
            <person name="Thiergart T."/>
            <person name="Pickel B."/>
            <person name="Atanasova L."/>
            <person name="Karlsson M."/>
            <person name="Huettel B."/>
            <person name="Barry K.W."/>
            <person name="Haridas S."/>
            <person name="Chen C."/>
            <person name="Bauer D."/>
            <person name="Andreopoulos W."/>
            <person name="Pangilinan J."/>
            <person name="LaButti K."/>
            <person name="Riley R."/>
            <person name="Lipzen A."/>
            <person name="Clum A."/>
            <person name="Drula E."/>
            <person name="Henrissat B."/>
            <person name="Kohler A."/>
            <person name="Grigoriev I.V."/>
            <person name="Martin F.M."/>
            <person name="Hacquard S."/>
        </authorList>
    </citation>
    <scope>NUCLEOTIDE SEQUENCE</scope>
    <source>
        <strain evidence="4">MPI-CAGE-AT-0021</strain>
    </source>
</reference>
<dbReference type="EMBL" id="JAGMUU010000025">
    <property type="protein sequence ID" value="KAH7123246.1"/>
    <property type="molecule type" value="Genomic_DNA"/>
</dbReference>
<dbReference type="Gene3D" id="3.40.50.300">
    <property type="entry name" value="P-loop containing nucleotide triphosphate hydrolases"/>
    <property type="match status" value="1"/>
</dbReference>
<organism evidence="4 5">
    <name type="scientific">Dactylonectria estremocensis</name>
    <dbReference type="NCBI Taxonomy" id="1079267"/>
    <lineage>
        <taxon>Eukaryota</taxon>
        <taxon>Fungi</taxon>
        <taxon>Dikarya</taxon>
        <taxon>Ascomycota</taxon>
        <taxon>Pezizomycotina</taxon>
        <taxon>Sordariomycetes</taxon>
        <taxon>Hypocreomycetidae</taxon>
        <taxon>Hypocreales</taxon>
        <taxon>Nectriaceae</taxon>
        <taxon>Dactylonectria</taxon>
    </lineage>
</organism>
<dbReference type="Pfam" id="PF22939">
    <property type="entry name" value="WHD_GPIID"/>
    <property type="match status" value="1"/>
</dbReference>
<dbReference type="PANTHER" id="PTHR10039:SF15">
    <property type="entry name" value="NACHT DOMAIN-CONTAINING PROTEIN"/>
    <property type="match status" value="1"/>
</dbReference>
<sequence length="468" mass="52886">MAEEGRTLFCPGTPGAGKTIAAASAIEELKNRYRNDATVAVIYLYCNYQRKESQTAQDLFESLLRQLFDGLPTLPGSIHALYERYYQGQFRPRIDEVIHCIHEVAVTYSRVFIVIDALDECSDTSGNECKKHSGDRTRLLSEVFQLQAQCLVNFFATSRPTPDILETFVQYPSFEVRANEQDVLKYLDAHMSESPVFVIQSPELQHQIKDGILQAMDGSFLLATLHLKSLATQQSPETLLQALADLPTGSQAYTQVYEGLMQRIQAQPMGQTNLAIDALHWLAYARRPLKVKELQHALAVELNSTELDHVKITAVKDIVSACCGLAVVDEKSKFIRLVNHTAYEYFDGLPYHRFELAHAYIGKVCAAYLSFKVFLSGECYASQLCERFQSNSLFEYASHYWDEHARRGCIRDSKTVKDFTESAKAVEASCQGFCASLHDDSRLIFRFPDNFTPLHLSAYYGLSFESYS</sequence>
<feature type="non-terminal residue" evidence="4">
    <location>
        <position position="468"/>
    </location>
</feature>
<feature type="domain" description="Nephrocystin 3-like N-terminal" evidence="3">
    <location>
        <begin position="4"/>
        <end position="159"/>
    </location>
</feature>
<name>A0A9P9DQ41_9HYPO</name>
<dbReference type="AlphaFoldDB" id="A0A9P9DQ41"/>
<dbReference type="InterPro" id="IPR056884">
    <property type="entry name" value="NPHP3-like_N"/>
</dbReference>
<evidence type="ECO:0000259" key="3">
    <source>
        <dbReference type="Pfam" id="PF24883"/>
    </source>
</evidence>
<proteinExistence type="predicted"/>
<protein>
    <recommendedName>
        <fullName evidence="6">NACHT domain-containing protein</fullName>
    </recommendedName>
</protein>
<evidence type="ECO:0000256" key="1">
    <source>
        <dbReference type="ARBA" id="ARBA00022737"/>
    </source>
</evidence>
<dbReference type="InterPro" id="IPR054471">
    <property type="entry name" value="GPIID_WHD"/>
</dbReference>
<feature type="domain" description="GPI inositol-deacylase winged helix" evidence="2">
    <location>
        <begin position="272"/>
        <end position="346"/>
    </location>
</feature>
<evidence type="ECO:0000313" key="5">
    <source>
        <dbReference type="Proteomes" id="UP000717696"/>
    </source>
</evidence>
<keyword evidence="1" id="KW-0677">Repeat</keyword>
<dbReference type="Pfam" id="PF24883">
    <property type="entry name" value="NPHP3_N"/>
    <property type="match status" value="1"/>
</dbReference>
<dbReference type="PANTHER" id="PTHR10039">
    <property type="entry name" value="AMELOGENIN"/>
    <property type="match status" value="1"/>
</dbReference>
<evidence type="ECO:0008006" key="6">
    <source>
        <dbReference type="Google" id="ProtNLM"/>
    </source>
</evidence>